<keyword evidence="2" id="KW-1185">Reference proteome</keyword>
<proteinExistence type="predicted"/>
<dbReference type="PANTHER" id="PTHR47186:SF33">
    <property type="entry name" value="NB-ARC DOMAIN-CONTAINING PROTEIN"/>
    <property type="match status" value="1"/>
</dbReference>
<dbReference type="AlphaFoldDB" id="A0A445EIN8"/>
<dbReference type="SUPFAM" id="SSF52058">
    <property type="entry name" value="L domain-like"/>
    <property type="match status" value="1"/>
</dbReference>
<evidence type="ECO:0000313" key="1">
    <source>
        <dbReference type="EMBL" id="RYR75213.1"/>
    </source>
</evidence>
<comment type="caution">
    <text evidence="1">The sequence shown here is derived from an EMBL/GenBank/DDBJ whole genome shotgun (WGS) entry which is preliminary data.</text>
</comment>
<dbReference type="InterPro" id="IPR032675">
    <property type="entry name" value="LRR_dom_sf"/>
</dbReference>
<dbReference type="PANTHER" id="PTHR47186">
    <property type="entry name" value="LEUCINE-RICH REPEAT-CONTAINING PROTEIN 57"/>
    <property type="match status" value="1"/>
</dbReference>
<sequence length="118" mass="13297">MTRVSLESCKNCCMLPSLGQLPSLKSLCIQDFHQLRSIGMEFYKNEGGHHSSLLALFPSLEILEFNNMPCWEVWHLPDSETFPRLTKLQTRDCPITTRSEFSTVVGLAAPSSKFLCSS</sequence>
<dbReference type="Gene3D" id="3.80.10.10">
    <property type="entry name" value="Ribonuclease Inhibitor"/>
    <property type="match status" value="1"/>
</dbReference>
<accession>A0A445EIN8</accession>
<reference evidence="1 2" key="1">
    <citation type="submission" date="2019-01" db="EMBL/GenBank/DDBJ databases">
        <title>Sequencing of cultivated peanut Arachis hypogaea provides insights into genome evolution and oil improvement.</title>
        <authorList>
            <person name="Chen X."/>
        </authorList>
    </citation>
    <scope>NUCLEOTIDE SEQUENCE [LARGE SCALE GENOMIC DNA]</scope>
    <source>
        <strain evidence="2">cv. Fuhuasheng</strain>
        <tissue evidence="1">Leaves</tissue>
    </source>
</reference>
<dbReference type="Proteomes" id="UP000289738">
    <property type="component" value="Chromosome A02"/>
</dbReference>
<dbReference type="STRING" id="3818.A0A445EIN8"/>
<name>A0A445EIN8_ARAHY</name>
<gene>
    <name evidence="1" type="ORF">Ahy_A02g009885</name>
</gene>
<organism evidence="1 2">
    <name type="scientific">Arachis hypogaea</name>
    <name type="common">Peanut</name>
    <dbReference type="NCBI Taxonomy" id="3818"/>
    <lineage>
        <taxon>Eukaryota</taxon>
        <taxon>Viridiplantae</taxon>
        <taxon>Streptophyta</taxon>
        <taxon>Embryophyta</taxon>
        <taxon>Tracheophyta</taxon>
        <taxon>Spermatophyta</taxon>
        <taxon>Magnoliopsida</taxon>
        <taxon>eudicotyledons</taxon>
        <taxon>Gunneridae</taxon>
        <taxon>Pentapetalae</taxon>
        <taxon>rosids</taxon>
        <taxon>fabids</taxon>
        <taxon>Fabales</taxon>
        <taxon>Fabaceae</taxon>
        <taxon>Papilionoideae</taxon>
        <taxon>50 kb inversion clade</taxon>
        <taxon>dalbergioids sensu lato</taxon>
        <taxon>Dalbergieae</taxon>
        <taxon>Pterocarpus clade</taxon>
        <taxon>Arachis</taxon>
    </lineage>
</organism>
<evidence type="ECO:0008006" key="3">
    <source>
        <dbReference type="Google" id="ProtNLM"/>
    </source>
</evidence>
<protein>
    <recommendedName>
        <fullName evidence="3">Disease resistance protein</fullName>
    </recommendedName>
</protein>
<dbReference type="EMBL" id="SDMP01000002">
    <property type="protein sequence ID" value="RYR75213.1"/>
    <property type="molecule type" value="Genomic_DNA"/>
</dbReference>
<evidence type="ECO:0000313" key="2">
    <source>
        <dbReference type="Proteomes" id="UP000289738"/>
    </source>
</evidence>